<dbReference type="InterPro" id="IPR029058">
    <property type="entry name" value="AB_hydrolase_fold"/>
</dbReference>
<reference evidence="1 2" key="1">
    <citation type="submission" date="2018-04" db="EMBL/GenBank/DDBJ databases">
        <title>Genomic Encyclopedia of Type Strains, Phase IV (KMG-IV): sequencing the most valuable type-strain genomes for metagenomic binning, comparative biology and taxonomic classification.</title>
        <authorList>
            <person name="Goeker M."/>
        </authorList>
    </citation>
    <scope>NUCLEOTIDE SEQUENCE [LARGE SCALE GENOMIC DNA]</scope>
    <source>
        <strain evidence="1 2">DSM 104150</strain>
    </source>
</reference>
<sequence>MTPTDADTVRAPSPRLLLLEARAAQELALSPLRLRGLHRDLPRGDGHAVLVVPGFGAGDAATRPLRRALRALGYRAVGWQQGVNLGMRPAVKEALNAQLSVLHERHGPVSLIGWSLGGVFVRELARHRPQQVRRVFTLGSPINLRPDANNMMALFRLMNAGRPVNLDLDGFRRRIPSPPVPCTAIYTRTDGIVAWPCCLEPESDHAENVEVRGSHLGMPFNPEVLRAIAERLARRP</sequence>
<dbReference type="Gene3D" id="3.40.50.1820">
    <property type="entry name" value="alpha/beta hydrolase"/>
    <property type="match status" value="1"/>
</dbReference>
<dbReference type="AlphaFoldDB" id="A0A318ED64"/>
<keyword evidence="2" id="KW-1185">Reference proteome</keyword>
<evidence type="ECO:0000313" key="1">
    <source>
        <dbReference type="EMBL" id="PXV70421.1"/>
    </source>
</evidence>
<proteinExistence type="predicted"/>
<comment type="caution">
    <text evidence="1">The sequence shown here is derived from an EMBL/GenBank/DDBJ whole genome shotgun (WGS) entry which is preliminary data.</text>
</comment>
<name>A0A318ED64_9GAMM</name>
<gene>
    <name evidence="1" type="ORF">C8D93_102273</name>
</gene>
<evidence type="ECO:0008006" key="3">
    <source>
        <dbReference type="Google" id="ProtNLM"/>
    </source>
</evidence>
<dbReference type="EMBL" id="QICN01000002">
    <property type="protein sequence ID" value="PXV70421.1"/>
    <property type="molecule type" value="Genomic_DNA"/>
</dbReference>
<dbReference type="RefSeq" id="WP_110264084.1">
    <property type="nucleotide sequence ID" value="NZ_CAWNXA010000002.1"/>
</dbReference>
<protein>
    <recommendedName>
        <fullName evidence="3">Alpha/beta hydrolase family protein</fullName>
    </recommendedName>
</protein>
<dbReference type="SUPFAM" id="SSF53474">
    <property type="entry name" value="alpha/beta-Hydrolases"/>
    <property type="match status" value="1"/>
</dbReference>
<accession>A0A318ED64</accession>
<organism evidence="1 2">
    <name type="scientific">Sinimarinibacterium flocculans</name>
    <dbReference type="NCBI Taxonomy" id="985250"/>
    <lineage>
        <taxon>Bacteria</taxon>
        <taxon>Pseudomonadati</taxon>
        <taxon>Pseudomonadota</taxon>
        <taxon>Gammaproteobacteria</taxon>
        <taxon>Nevskiales</taxon>
        <taxon>Nevskiaceae</taxon>
        <taxon>Sinimarinibacterium</taxon>
    </lineage>
</organism>
<evidence type="ECO:0000313" key="2">
    <source>
        <dbReference type="Proteomes" id="UP000248330"/>
    </source>
</evidence>
<dbReference type="OrthoDB" id="2086224at2"/>
<dbReference type="Proteomes" id="UP000248330">
    <property type="component" value="Unassembled WGS sequence"/>
</dbReference>